<keyword evidence="1" id="KW-0472">Membrane</keyword>
<feature type="transmembrane region" description="Helical" evidence="1">
    <location>
        <begin position="15"/>
        <end position="32"/>
    </location>
</feature>
<keyword evidence="1" id="KW-0812">Transmembrane</keyword>
<name>A0AAD5GI63_AMBAR</name>
<accession>A0AAD5GI63</accession>
<dbReference type="EMBL" id="JAMZMK010008272">
    <property type="protein sequence ID" value="KAI7741116.1"/>
    <property type="molecule type" value="Genomic_DNA"/>
</dbReference>
<evidence type="ECO:0000313" key="2">
    <source>
        <dbReference type="EMBL" id="KAI7741116.1"/>
    </source>
</evidence>
<keyword evidence="1" id="KW-1133">Transmembrane helix</keyword>
<gene>
    <name evidence="2" type="ORF">M8C21_002135</name>
</gene>
<reference evidence="2" key="1">
    <citation type="submission" date="2022-06" db="EMBL/GenBank/DDBJ databases">
        <title>Uncovering the hologenomic basis of an extraordinary plant invasion.</title>
        <authorList>
            <person name="Bieker V.C."/>
            <person name="Martin M.D."/>
            <person name="Gilbert T."/>
            <person name="Hodgins K."/>
            <person name="Battlay P."/>
            <person name="Petersen B."/>
            <person name="Wilson J."/>
        </authorList>
    </citation>
    <scope>NUCLEOTIDE SEQUENCE</scope>
    <source>
        <strain evidence="2">AA19_3_7</strain>
        <tissue evidence="2">Leaf</tissue>
    </source>
</reference>
<feature type="non-terminal residue" evidence="2">
    <location>
        <position position="242"/>
    </location>
</feature>
<dbReference type="AlphaFoldDB" id="A0AAD5GI63"/>
<dbReference type="Proteomes" id="UP001206925">
    <property type="component" value="Unassembled WGS sequence"/>
</dbReference>
<keyword evidence="3" id="KW-1185">Reference proteome</keyword>
<evidence type="ECO:0000313" key="3">
    <source>
        <dbReference type="Proteomes" id="UP001206925"/>
    </source>
</evidence>
<evidence type="ECO:0000256" key="1">
    <source>
        <dbReference type="SAM" id="Phobius"/>
    </source>
</evidence>
<proteinExistence type="predicted"/>
<sequence length="242" mass="28073">VVSGLGLKAMLLDSFSFFMLSSLTLFLSTYLTRHRHTTTRSPSPLLHHHAIISITLLQRLLRSSPWFFGRVELLATQPRVPGFRRSFDEKVKACMSHIFVTLLIDDSQYARQVRLDAVESELLLWKKLLILSKCQSNNDLCLAWQNCRMAMAISRNLVGFGCTEVVWVAPFNWWNPQPKKKERETERFFFLVFKAYFVDERNQKFKSMAKGLLKCATVHILEAMDKDEIKEDIALYIVTGHK</sequence>
<feature type="non-terminal residue" evidence="2">
    <location>
        <position position="1"/>
    </location>
</feature>
<protein>
    <submittedName>
        <fullName evidence="2">Uncharacterized protein</fullName>
    </submittedName>
</protein>
<organism evidence="2 3">
    <name type="scientific">Ambrosia artemisiifolia</name>
    <name type="common">Common ragweed</name>
    <dbReference type="NCBI Taxonomy" id="4212"/>
    <lineage>
        <taxon>Eukaryota</taxon>
        <taxon>Viridiplantae</taxon>
        <taxon>Streptophyta</taxon>
        <taxon>Embryophyta</taxon>
        <taxon>Tracheophyta</taxon>
        <taxon>Spermatophyta</taxon>
        <taxon>Magnoliopsida</taxon>
        <taxon>eudicotyledons</taxon>
        <taxon>Gunneridae</taxon>
        <taxon>Pentapetalae</taxon>
        <taxon>asterids</taxon>
        <taxon>campanulids</taxon>
        <taxon>Asterales</taxon>
        <taxon>Asteraceae</taxon>
        <taxon>Asteroideae</taxon>
        <taxon>Heliantheae alliance</taxon>
        <taxon>Heliantheae</taxon>
        <taxon>Ambrosia</taxon>
    </lineage>
</organism>
<comment type="caution">
    <text evidence="2">The sequence shown here is derived from an EMBL/GenBank/DDBJ whole genome shotgun (WGS) entry which is preliminary data.</text>
</comment>